<feature type="binding site" evidence="11">
    <location>
        <position position="166"/>
    </location>
    <ligand>
        <name>substrate</name>
    </ligand>
</feature>
<dbReference type="InterPro" id="IPR008594">
    <property type="entry name" value="DcpS/DCS2"/>
</dbReference>
<dbReference type="Pfam" id="PF05652">
    <property type="entry name" value="DcpS"/>
    <property type="match status" value="1"/>
</dbReference>
<evidence type="ECO:0000256" key="10">
    <source>
        <dbReference type="PIRSR" id="PIRSR028973-1"/>
    </source>
</evidence>
<dbReference type="Pfam" id="PF11969">
    <property type="entry name" value="DcpS_C"/>
    <property type="match status" value="1"/>
</dbReference>
<sequence length="292" mass="33108">MAALASLEGFQLDRVLSEDSATKTVAVLGRFAGKPGQAVVRLSRRHFQFDALDALLTAQTATVQLFVNDVYSKYTGTVPAEHGQITIDIIYPATEKHIAKNSTQHYFMVSETPEQYKEVTLPYIQSIPESRIQWVYNILNKSAEAERLIFEDADAEVGFMLHPDLKWDQKQMEGLYCVAICHRRDVHSLRDLDQRHLPLLTNIRDKGTQVILEKYGVGADQLRIYVHYQPSYYHFHVHFCHNALVSGGVAVAKAHLLSDIIDNIKMLPDYYARRTLSFTLGETDPLLAAFRG</sequence>
<reference evidence="12 13" key="1">
    <citation type="journal article" date="2024" name="Nat. Commun.">
        <title>Phylogenomics reveals the evolutionary origins of lichenization in chlorophyte algae.</title>
        <authorList>
            <person name="Puginier C."/>
            <person name="Libourel C."/>
            <person name="Otte J."/>
            <person name="Skaloud P."/>
            <person name="Haon M."/>
            <person name="Grisel S."/>
            <person name="Petersen M."/>
            <person name="Berrin J.G."/>
            <person name="Delaux P.M."/>
            <person name="Dal Grande F."/>
            <person name="Keller J."/>
        </authorList>
    </citation>
    <scope>NUCLEOTIDE SEQUENCE [LARGE SCALE GENOMIC DNA]</scope>
    <source>
        <strain evidence="12 13">SAG 2043</strain>
    </source>
</reference>
<evidence type="ECO:0000256" key="11">
    <source>
        <dbReference type="PIRSR" id="PIRSR028973-2"/>
    </source>
</evidence>
<comment type="subcellular location">
    <subcellularLocation>
        <location evidence="1">Nucleus</location>
    </subcellularLocation>
</comment>
<keyword evidence="5" id="KW-0378">Hydrolase</keyword>
<comment type="caution">
    <text evidence="12">The sequence shown here is derived from an EMBL/GenBank/DDBJ whole genome shotgun (WGS) entry which is preliminary data.</text>
</comment>
<dbReference type="GO" id="GO:0140932">
    <property type="term" value="F:5'-(N(7)-methyl 5'-triphosphoguanosine)-[mRNA] diphosphatase activity"/>
    <property type="evidence" value="ECO:0007669"/>
    <property type="project" value="UniProtKB-EC"/>
</dbReference>
<evidence type="ECO:0000256" key="9">
    <source>
        <dbReference type="ARBA" id="ARBA00048222"/>
    </source>
</evidence>
<dbReference type="Proteomes" id="UP001489004">
    <property type="component" value="Unassembled WGS sequence"/>
</dbReference>
<feature type="binding site" evidence="11">
    <location>
        <position position="134"/>
    </location>
    <ligand>
        <name>substrate</name>
    </ligand>
</feature>
<feature type="binding site" evidence="11">
    <location>
        <position position="164"/>
    </location>
    <ligand>
        <name>substrate</name>
    </ligand>
</feature>
<comment type="catalytic activity">
    <reaction evidence="9">
        <text>a 5'-end (N(7)-methyl 5'-triphosphoguanosine)-ribonucleoside in mRNA + H2O = N(7)-methyl-GMP + a 5'-end diphospho-ribonucleoside in mRNA + 2 H(+)</text>
        <dbReference type="Rhea" id="RHEA:65388"/>
        <dbReference type="Rhea" id="RHEA-COMP:17165"/>
        <dbReference type="Rhea" id="RHEA-COMP:17167"/>
        <dbReference type="ChEBI" id="CHEBI:15377"/>
        <dbReference type="ChEBI" id="CHEBI:15378"/>
        <dbReference type="ChEBI" id="CHEBI:58285"/>
        <dbReference type="ChEBI" id="CHEBI:156461"/>
        <dbReference type="ChEBI" id="CHEBI:167616"/>
        <dbReference type="EC" id="3.6.1.59"/>
    </reaction>
</comment>
<evidence type="ECO:0000256" key="6">
    <source>
        <dbReference type="ARBA" id="ARBA00023242"/>
    </source>
</evidence>
<evidence type="ECO:0000256" key="5">
    <source>
        <dbReference type="ARBA" id="ARBA00022801"/>
    </source>
</evidence>
<dbReference type="PIRSF" id="PIRSF028973">
    <property type="entry name" value="Scavenger_mRNA_decap_enz"/>
    <property type="match status" value="1"/>
</dbReference>
<dbReference type="GO" id="GO:0005634">
    <property type="term" value="C:nucleus"/>
    <property type="evidence" value="ECO:0007669"/>
    <property type="project" value="UniProtKB-SubCell"/>
</dbReference>
<name>A0AAW1QTX7_9CHLO</name>
<feature type="binding site" evidence="11">
    <location>
        <position position="144"/>
    </location>
    <ligand>
        <name>substrate</name>
    </ligand>
</feature>
<feature type="binding site" evidence="11">
    <location>
        <begin position="227"/>
        <end position="238"/>
    </location>
    <ligand>
        <name>substrate</name>
    </ligand>
</feature>
<organism evidence="12 13">
    <name type="scientific">[Myrmecia] bisecta</name>
    <dbReference type="NCBI Taxonomy" id="41462"/>
    <lineage>
        <taxon>Eukaryota</taxon>
        <taxon>Viridiplantae</taxon>
        <taxon>Chlorophyta</taxon>
        <taxon>core chlorophytes</taxon>
        <taxon>Trebouxiophyceae</taxon>
        <taxon>Trebouxiales</taxon>
        <taxon>Trebouxiaceae</taxon>
        <taxon>Myrmecia</taxon>
    </lineage>
</organism>
<accession>A0AAW1QTX7</accession>
<feature type="active site" description="Nucleophile" evidence="10">
    <location>
        <position position="236"/>
    </location>
</feature>
<dbReference type="PANTHER" id="PTHR12978:SF0">
    <property type="entry name" value="M7GPPPX DIPHOSPHATASE"/>
    <property type="match status" value="1"/>
</dbReference>
<protein>
    <recommendedName>
        <fullName evidence="4">m7GpppX diphosphatase</fullName>
        <ecNumber evidence="3">3.6.1.59</ecNumber>
    </recommendedName>
    <alternativeName>
        <fullName evidence="8">Decapping scavenger enzyme</fullName>
    </alternativeName>
    <alternativeName>
        <fullName evidence="7">Scavenger mRNA-decapping enzyme DcpS</fullName>
    </alternativeName>
</protein>
<dbReference type="InterPro" id="IPR036265">
    <property type="entry name" value="HIT-like_sf"/>
</dbReference>
<keyword evidence="6" id="KW-0539">Nucleus</keyword>
<proteinExistence type="inferred from homology"/>
<dbReference type="GO" id="GO:0000932">
    <property type="term" value="C:P-body"/>
    <property type="evidence" value="ECO:0007669"/>
    <property type="project" value="TreeGrafter"/>
</dbReference>
<dbReference type="PANTHER" id="PTHR12978">
    <property type="entry name" value="HISTIDINE TRIAD HIT PROTEIN MEMBER"/>
    <property type="match status" value="1"/>
</dbReference>
<dbReference type="Gene3D" id="3.30.428.10">
    <property type="entry name" value="HIT-like"/>
    <property type="match status" value="1"/>
</dbReference>
<dbReference type="SUPFAM" id="SSF54197">
    <property type="entry name" value="HIT-like"/>
    <property type="match status" value="1"/>
</dbReference>
<evidence type="ECO:0000256" key="3">
    <source>
        <dbReference type="ARBA" id="ARBA00012520"/>
    </source>
</evidence>
<dbReference type="AlphaFoldDB" id="A0AAW1QTX7"/>
<gene>
    <name evidence="12" type="ORF">WJX72_011745</name>
</gene>
<dbReference type="GO" id="GO:0000340">
    <property type="term" value="F:RNA 7-methylguanosine cap binding"/>
    <property type="evidence" value="ECO:0007669"/>
    <property type="project" value="TreeGrafter"/>
</dbReference>
<dbReference type="SUPFAM" id="SSF102860">
    <property type="entry name" value="mRNA decapping enzyme DcpS N-terminal domain"/>
    <property type="match status" value="1"/>
</dbReference>
<evidence type="ECO:0000256" key="1">
    <source>
        <dbReference type="ARBA" id="ARBA00004123"/>
    </source>
</evidence>
<dbReference type="GO" id="GO:0000290">
    <property type="term" value="P:deadenylation-dependent decapping of nuclear-transcribed mRNA"/>
    <property type="evidence" value="ECO:0007669"/>
    <property type="project" value="InterPro"/>
</dbReference>
<evidence type="ECO:0000256" key="8">
    <source>
        <dbReference type="ARBA" id="ARBA00030609"/>
    </source>
</evidence>
<keyword evidence="13" id="KW-1185">Reference proteome</keyword>
<dbReference type="InterPro" id="IPR011145">
    <property type="entry name" value="Scavenger_mRNA_decap_enz_N"/>
</dbReference>
<evidence type="ECO:0000256" key="7">
    <source>
        <dbReference type="ARBA" id="ARBA00029885"/>
    </source>
</evidence>
<dbReference type="Gene3D" id="3.30.200.40">
    <property type="entry name" value="Scavenger mRNA decapping enzyme, N-terminal domain"/>
    <property type="match status" value="1"/>
</dbReference>
<evidence type="ECO:0000256" key="2">
    <source>
        <dbReference type="ARBA" id="ARBA00010208"/>
    </source>
</evidence>
<comment type="similarity">
    <text evidence="2">Belongs to the HIT family.</text>
</comment>
<dbReference type="EC" id="3.6.1.59" evidence="3"/>
<evidence type="ECO:0000313" key="13">
    <source>
        <dbReference type="Proteomes" id="UP001489004"/>
    </source>
</evidence>
<evidence type="ECO:0000256" key="4">
    <source>
        <dbReference type="ARBA" id="ARBA00015636"/>
    </source>
</evidence>
<dbReference type="FunFam" id="3.30.428.10:FF:000006">
    <property type="entry name" value="m7GpppX diphosphatase"/>
    <property type="match status" value="1"/>
</dbReference>
<dbReference type="EMBL" id="JALJOR010000002">
    <property type="protein sequence ID" value="KAK9824616.1"/>
    <property type="molecule type" value="Genomic_DNA"/>
</dbReference>
<evidence type="ECO:0000313" key="12">
    <source>
        <dbReference type="EMBL" id="KAK9824616.1"/>
    </source>
</evidence>